<protein>
    <submittedName>
        <fullName evidence="1">DUF72 domain-containing protein</fullName>
    </submittedName>
</protein>
<name>A0ABS3KVR7_9PROT</name>
<dbReference type="SUPFAM" id="SSF117396">
    <property type="entry name" value="TM1631-like"/>
    <property type="match status" value="1"/>
</dbReference>
<dbReference type="InterPro" id="IPR036520">
    <property type="entry name" value="UPF0759_sf"/>
</dbReference>
<evidence type="ECO:0000313" key="2">
    <source>
        <dbReference type="Proteomes" id="UP001518989"/>
    </source>
</evidence>
<comment type="caution">
    <text evidence="1">The sequence shown here is derived from an EMBL/GenBank/DDBJ whole genome shotgun (WGS) entry which is preliminary data.</text>
</comment>
<keyword evidence="2" id="KW-1185">Reference proteome</keyword>
<reference evidence="1 2" key="1">
    <citation type="submission" date="2020-09" db="EMBL/GenBank/DDBJ databases">
        <title>Roseomonas.</title>
        <authorList>
            <person name="Zhu W."/>
        </authorList>
    </citation>
    <scope>NUCLEOTIDE SEQUENCE [LARGE SCALE GENOMIC DNA]</scope>
    <source>
        <strain evidence="1 2">573</strain>
    </source>
</reference>
<dbReference type="EMBL" id="JACTNG010000016">
    <property type="protein sequence ID" value="MBO1081564.1"/>
    <property type="molecule type" value="Genomic_DNA"/>
</dbReference>
<evidence type="ECO:0000313" key="1">
    <source>
        <dbReference type="EMBL" id="MBO1081564.1"/>
    </source>
</evidence>
<accession>A0ABS3KVR7</accession>
<gene>
    <name evidence="1" type="ORF">IAI61_21220</name>
</gene>
<dbReference type="Gene3D" id="3.20.20.410">
    <property type="entry name" value="Protein of unknown function UPF0759"/>
    <property type="match status" value="1"/>
</dbReference>
<sequence length="238" mass="25837">MAPFRIGTAGWSIPAQHAAAFPAGGSHLARYGARLPVVEINSSFYRPHRPATYARWAATVPEEFRFAVKLPKEITHVLRLAGAEAPLARFLDEVALLGPKLGPLLLQLPPGLGFDAALIGDFLDLLRARFSGPLVCEPRHASWFDGAADALLAGRGIPRVAADPPPAPGAARPGGWPGLRYWRLHGSPRMYYSPYAAERLQRLAALLRDDPAEHWVIFDNTAEGAAWADALALLFLTR</sequence>
<dbReference type="InterPro" id="IPR002763">
    <property type="entry name" value="DUF72"/>
</dbReference>
<dbReference type="Proteomes" id="UP001518989">
    <property type="component" value="Unassembled WGS sequence"/>
</dbReference>
<dbReference type="PANTHER" id="PTHR30348:SF14">
    <property type="entry name" value="BLR8050 PROTEIN"/>
    <property type="match status" value="1"/>
</dbReference>
<organism evidence="1 2">
    <name type="scientific">Roseomonas haemaphysalidis</name>
    <dbReference type="NCBI Taxonomy" id="2768162"/>
    <lineage>
        <taxon>Bacteria</taxon>
        <taxon>Pseudomonadati</taxon>
        <taxon>Pseudomonadota</taxon>
        <taxon>Alphaproteobacteria</taxon>
        <taxon>Acetobacterales</taxon>
        <taxon>Roseomonadaceae</taxon>
        <taxon>Roseomonas</taxon>
    </lineage>
</organism>
<proteinExistence type="predicted"/>
<dbReference type="RefSeq" id="WP_207419740.1">
    <property type="nucleotide sequence ID" value="NZ_CP061177.1"/>
</dbReference>
<dbReference type="PANTHER" id="PTHR30348">
    <property type="entry name" value="UNCHARACTERIZED PROTEIN YECE"/>
    <property type="match status" value="1"/>
</dbReference>
<dbReference type="Pfam" id="PF01904">
    <property type="entry name" value="DUF72"/>
    <property type="match status" value="1"/>
</dbReference>